<dbReference type="Proteomes" id="UP001285908">
    <property type="component" value="Unassembled WGS sequence"/>
</dbReference>
<keyword evidence="2" id="KW-1185">Reference proteome</keyword>
<name>A0AAJ0ICD5_9PEZI</name>
<accession>A0AAJ0ICD5</accession>
<dbReference type="AlphaFoldDB" id="A0AAJ0ICD5"/>
<evidence type="ECO:0000313" key="2">
    <source>
        <dbReference type="Proteomes" id="UP001285908"/>
    </source>
</evidence>
<gene>
    <name evidence="1" type="ORF">B0T23DRAFT_310322</name>
</gene>
<dbReference type="GeneID" id="87872204"/>
<organism evidence="1 2">
    <name type="scientific">Neurospora hispaniola</name>
    <dbReference type="NCBI Taxonomy" id="588809"/>
    <lineage>
        <taxon>Eukaryota</taxon>
        <taxon>Fungi</taxon>
        <taxon>Dikarya</taxon>
        <taxon>Ascomycota</taxon>
        <taxon>Pezizomycotina</taxon>
        <taxon>Sordariomycetes</taxon>
        <taxon>Sordariomycetidae</taxon>
        <taxon>Sordariales</taxon>
        <taxon>Sordariaceae</taxon>
        <taxon>Neurospora</taxon>
    </lineage>
</organism>
<sequence>MAVKSPDGHRMTPVILPRSVVSDKGMTKQKMMDGARIRAGARAVTQFRAPLDPALAAVSCPVPVLSQQCIIAAPVAR</sequence>
<dbReference type="EMBL" id="JAULSX010000002">
    <property type="protein sequence ID" value="KAK3497134.1"/>
    <property type="molecule type" value="Genomic_DNA"/>
</dbReference>
<reference evidence="1 2" key="1">
    <citation type="journal article" date="2023" name="Mol. Phylogenet. Evol.">
        <title>Genome-scale phylogeny and comparative genomics of the fungal order Sordariales.</title>
        <authorList>
            <person name="Hensen N."/>
            <person name="Bonometti L."/>
            <person name="Westerberg I."/>
            <person name="Brannstrom I.O."/>
            <person name="Guillou S."/>
            <person name="Cros-Aarteil S."/>
            <person name="Calhoun S."/>
            <person name="Haridas S."/>
            <person name="Kuo A."/>
            <person name="Mondo S."/>
            <person name="Pangilinan J."/>
            <person name="Riley R."/>
            <person name="LaButti K."/>
            <person name="Andreopoulos B."/>
            <person name="Lipzen A."/>
            <person name="Chen C."/>
            <person name="Yan M."/>
            <person name="Daum C."/>
            <person name="Ng V."/>
            <person name="Clum A."/>
            <person name="Steindorff A."/>
            <person name="Ohm R.A."/>
            <person name="Martin F."/>
            <person name="Silar P."/>
            <person name="Natvig D.O."/>
            <person name="Lalanne C."/>
            <person name="Gautier V."/>
            <person name="Ament-Velasquez S.L."/>
            <person name="Kruys A."/>
            <person name="Hutchinson M.I."/>
            <person name="Powell A.J."/>
            <person name="Barry K."/>
            <person name="Miller A.N."/>
            <person name="Grigoriev I.V."/>
            <person name="Debuchy R."/>
            <person name="Gladieux P."/>
            <person name="Hiltunen Thoren M."/>
            <person name="Johannesson H."/>
        </authorList>
    </citation>
    <scope>NUCLEOTIDE SEQUENCE [LARGE SCALE GENOMIC DNA]</scope>
    <source>
        <strain evidence="1 2">FGSC 10403</strain>
    </source>
</reference>
<dbReference type="RefSeq" id="XP_062695398.1">
    <property type="nucleotide sequence ID" value="XM_062834582.1"/>
</dbReference>
<proteinExistence type="predicted"/>
<comment type="caution">
    <text evidence="1">The sequence shown here is derived from an EMBL/GenBank/DDBJ whole genome shotgun (WGS) entry which is preliminary data.</text>
</comment>
<evidence type="ECO:0000313" key="1">
    <source>
        <dbReference type="EMBL" id="KAK3497134.1"/>
    </source>
</evidence>
<protein>
    <submittedName>
        <fullName evidence="1">Uncharacterized protein</fullName>
    </submittedName>
</protein>